<dbReference type="PANTHER" id="PTHR12475">
    <property type="match status" value="1"/>
</dbReference>
<evidence type="ECO:0000313" key="2">
    <source>
        <dbReference type="Proteomes" id="UP000285378"/>
    </source>
</evidence>
<protein>
    <recommendedName>
        <fullName evidence="3">Thioesterase</fullName>
    </recommendedName>
</protein>
<sequence length="189" mass="21602">MNLFFRLFVMSLVGFIKRWRKPAHFRSATAIGFTATPLDIDLNMHINNGRFLSLADLGRLHFLWSVGTLGGILKNGWMPLVGNVDIEYKKSIKLFQRFEIKTELLYWDEKWFYFQHVFTVGSKVSAVANVKALLVDRSRKVVEPARIFALIGESPELPEVPESIADWVVRPRAQAQTAALCHSRSSQTH</sequence>
<dbReference type="CDD" id="cd00586">
    <property type="entry name" value="4HBT"/>
    <property type="match status" value="1"/>
</dbReference>
<gene>
    <name evidence="1" type="ORF">BK670_13000</name>
</gene>
<name>A0A423MCR5_PSEFL</name>
<dbReference type="InterPro" id="IPR051490">
    <property type="entry name" value="THEM6_lcsJ_thioesterase"/>
</dbReference>
<dbReference type="Proteomes" id="UP000285378">
    <property type="component" value="Unassembled WGS sequence"/>
</dbReference>
<accession>A0A423MCR5</accession>
<comment type="caution">
    <text evidence="1">The sequence shown here is derived from an EMBL/GenBank/DDBJ whole genome shotgun (WGS) entry which is preliminary data.</text>
</comment>
<dbReference type="RefSeq" id="WP_123450249.1">
    <property type="nucleotide sequence ID" value="NZ_MOBX01000013.1"/>
</dbReference>
<dbReference type="OrthoDB" id="3727779at2"/>
<dbReference type="AlphaFoldDB" id="A0A423MCR5"/>
<reference evidence="1 2" key="1">
    <citation type="submission" date="2016-10" db="EMBL/GenBank/DDBJ databases">
        <title>Comparative genome analysis of multiple Pseudomonas spp. focuses on biocontrol and plant growth promoting traits.</title>
        <authorList>
            <person name="Tao X.-Y."/>
            <person name="Taylor C.G."/>
        </authorList>
    </citation>
    <scope>NUCLEOTIDE SEQUENCE [LARGE SCALE GENOMIC DNA]</scope>
    <source>
        <strain evidence="1 2">28B5</strain>
    </source>
</reference>
<evidence type="ECO:0000313" key="1">
    <source>
        <dbReference type="EMBL" id="RON81093.1"/>
    </source>
</evidence>
<dbReference type="EMBL" id="MOBX01000013">
    <property type="protein sequence ID" value="RON81093.1"/>
    <property type="molecule type" value="Genomic_DNA"/>
</dbReference>
<proteinExistence type="predicted"/>
<dbReference type="PANTHER" id="PTHR12475:SF4">
    <property type="entry name" value="PROTEIN THEM6"/>
    <property type="match status" value="1"/>
</dbReference>
<dbReference type="Gene3D" id="3.10.129.10">
    <property type="entry name" value="Hotdog Thioesterase"/>
    <property type="match status" value="1"/>
</dbReference>
<organism evidence="1 2">
    <name type="scientific">Pseudomonas fluorescens</name>
    <dbReference type="NCBI Taxonomy" id="294"/>
    <lineage>
        <taxon>Bacteria</taxon>
        <taxon>Pseudomonadati</taxon>
        <taxon>Pseudomonadota</taxon>
        <taxon>Gammaproteobacteria</taxon>
        <taxon>Pseudomonadales</taxon>
        <taxon>Pseudomonadaceae</taxon>
        <taxon>Pseudomonas</taxon>
    </lineage>
</organism>
<dbReference type="SUPFAM" id="SSF54637">
    <property type="entry name" value="Thioesterase/thiol ester dehydrase-isomerase"/>
    <property type="match status" value="1"/>
</dbReference>
<dbReference type="InterPro" id="IPR029069">
    <property type="entry name" value="HotDog_dom_sf"/>
</dbReference>
<evidence type="ECO:0008006" key="3">
    <source>
        <dbReference type="Google" id="ProtNLM"/>
    </source>
</evidence>
<dbReference type="Pfam" id="PF13279">
    <property type="entry name" value="4HBT_2"/>
    <property type="match status" value="1"/>
</dbReference>